<dbReference type="Pfam" id="PF20130">
    <property type="entry name" value="DUF6520"/>
    <property type="match status" value="1"/>
</dbReference>
<evidence type="ECO:0000313" key="2">
    <source>
        <dbReference type="Proteomes" id="UP000199031"/>
    </source>
</evidence>
<dbReference type="RefSeq" id="WP_090659667.1">
    <property type="nucleotide sequence ID" value="NZ_FOXQ01000008.1"/>
</dbReference>
<accession>A0A1I5XGD8</accession>
<dbReference type="EMBL" id="FOXQ01000008">
    <property type="protein sequence ID" value="SFQ31042.1"/>
    <property type="molecule type" value="Genomic_DNA"/>
</dbReference>
<dbReference type="AlphaFoldDB" id="A0A1I5XGD8"/>
<dbReference type="InterPro" id="IPR045391">
    <property type="entry name" value="DUF6520"/>
</dbReference>
<protein>
    <submittedName>
        <fullName evidence="1">Uncharacterized protein</fullName>
    </submittedName>
</protein>
<reference evidence="1 2" key="1">
    <citation type="submission" date="2016-10" db="EMBL/GenBank/DDBJ databases">
        <authorList>
            <person name="de Groot N.N."/>
        </authorList>
    </citation>
    <scope>NUCLEOTIDE SEQUENCE [LARGE SCALE GENOMIC DNA]</scope>
    <source>
        <strain evidence="1 2">DSM 28286</strain>
    </source>
</reference>
<organism evidence="1 2">
    <name type="scientific">Parafilimonas terrae</name>
    <dbReference type="NCBI Taxonomy" id="1465490"/>
    <lineage>
        <taxon>Bacteria</taxon>
        <taxon>Pseudomonadati</taxon>
        <taxon>Bacteroidota</taxon>
        <taxon>Chitinophagia</taxon>
        <taxon>Chitinophagales</taxon>
        <taxon>Chitinophagaceae</taxon>
        <taxon>Parafilimonas</taxon>
    </lineage>
</organism>
<name>A0A1I5XGD8_9BACT</name>
<gene>
    <name evidence="1" type="ORF">SAMN05444277_108173</name>
</gene>
<keyword evidence="2" id="KW-1185">Reference proteome</keyword>
<dbReference type="Proteomes" id="UP000199031">
    <property type="component" value="Unassembled WGS sequence"/>
</dbReference>
<evidence type="ECO:0000313" key="1">
    <source>
        <dbReference type="EMBL" id="SFQ31042.1"/>
    </source>
</evidence>
<proteinExistence type="predicted"/>
<sequence length="120" mass="12674">MKKIKEIAMPSLAIILAVILAIGTSAFKSEKSFFATTMYYHGPATYSQGDVQNPSNWNTTSTPCQQGNVKACQVAVPNAIVSGSSFISTVSLQASATTPSVLQDVKNSGSSVDNTIKNRN</sequence>